<dbReference type="AlphaFoldDB" id="A0AAV4VJS3"/>
<name>A0AAV4VJS3_CAEEX</name>
<accession>A0AAV4VJS3</accession>
<sequence>MSKYLSYFRKALSLTKVSQTWSYEGESSTCPVLVTFRSRKKKKKERFVFSVKFENSQELDIWKWKSGGCWRNLSCHSVSRRAQWDSTNSAVCSRLVGGSLLLLAAIPIHFCFLFADRNFRNSVE</sequence>
<evidence type="ECO:0000256" key="1">
    <source>
        <dbReference type="SAM" id="Phobius"/>
    </source>
</evidence>
<evidence type="ECO:0000313" key="2">
    <source>
        <dbReference type="EMBL" id="GIY70303.1"/>
    </source>
</evidence>
<keyword evidence="3" id="KW-1185">Reference proteome</keyword>
<proteinExistence type="predicted"/>
<dbReference type="Proteomes" id="UP001054945">
    <property type="component" value="Unassembled WGS sequence"/>
</dbReference>
<protein>
    <submittedName>
        <fullName evidence="2">Uncharacterized protein</fullName>
    </submittedName>
</protein>
<organism evidence="2 3">
    <name type="scientific">Caerostris extrusa</name>
    <name type="common">Bark spider</name>
    <name type="synonym">Caerostris bankana</name>
    <dbReference type="NCBI Taxonomy" id="172846"/>
    <lineage>
        <taxon>Eukaryota</taxon>
        <taxon>Metazoa</taxon>
        <taxon>Ecdysozoa</taxon>
        <taxon>Arthropoda</taxon>
        <taxon>Chelicerata</taxon>
        <taxon>Arachnida</taxon>
        <taxon>Araneae</taxon>
        <taxon>Araneomorphae</taxon>
        <taxon>Entelegynae</taxon>
        <taxon>Araneoidea</taxon>
        <taxon>Araneidae</taxon>
        <taxon>Caerostris</taxon>
    </lineage>
</organism>
<dbReference type="EMBL" id="BPLR01014646">
    <property type="protein sequence ID" value="GIY70303.1"/>
    <property type="molecule type" value="Genomic_DNA"/>
</dbReference>
<keyword evidence="1" id="KW-1133">Transmembrane helix</keyword>
<keyword evidence="1" id="KW-0812">Transmembrane</keyword>
<feature type="transmembrane region" description="Helical" evidence="1">
    <location>
        <begin position="95"/>
        <end position="115"/>
    </location>
</feature>
<evidence type="ECO:0000313" key="3">
    <source>
        <dbReference type="Proteomes" id="UP001054945"/>
    </source>
</evidence>
<gene>
    <name evidence="2" type="ORF">CEXT_496711</name>
</gene>
<comment type="caution">
    <text evidence="2">The sequence shown here is derived from an EMBL/GenBank/DDBJ whole genome shotgun (WGS) entry which is preliminary data.</text>
</comment>
<keyword evidence="1" id="KW-0472">Membrane</keyword>
<reference evidence="2 3" key="1">
    <citation type="submission" date="2021-06" db="EMBL/GenBank/DDBJ databases">
        <title>Caerostris extrusa draft genome.</title>
        <authorList>
            <person name="Kono N."/>
            <person name="Arakawa K."/>
        </authorList>
    </citation>
    <scope>NUCLEOTIDE SEQUENCE [LARGE SCALE GENOMIC DNA]</scope>
</reference>